<accession>A0AAV2GTC3</accession>
<organism evidence="1 2">
    <name type="scientific">Linum trigynum</name>
    <dbReference type="NCBI Taxonomy" id="586398"/>
    <lineage>
        <taxon>Eukaryota</taxon>
        <taxon>Viridiplantae</taxon>
        <taxon>Streptophyta</taxon>
        <taxon>Embryophyta</taxon>
        <taxon>Tracheophyta</taxon>
        <taxon>Spermatophyta</taxon>
        <taxon>Magnoliopsida</taxon>
        <taxon>eudicotyledons</taxon>
        <taxon>Gunneridae</taxon>
        <taxon>Pentapetalae</taxon>
        <taxon>rosids</taxon>
        <taxon>fabids</taxon>
        <taxon>Malpighiales</taxon>
        <taxon>Linaceae</taxon>
        <taxon>Linum</taxon>
    </lineage>
</organism>
<dbReference type="AlphaFoldDB" id="A0AAV2GTC3"/>
<evidence type="ECO:0000313" key="2">
    <source>
        <dbReference type="Proteomes" id="UP001497516"/>
    </source>
</evidence>
<sequence length="94" mass="10916">MATEQNNTTGSGVVDINRPFRSLGVNFQRWRQKMMFYLTIKKLAHGLTNMPVELNEEANDMERVAVAKVKEEDFLCKKYILNGMADDLYDYYAD</sequence>
<dbReference type="EMBL" id="OZ034822">
    <property type="protein sequence ID" value="CAL1413379.1"/>
    <property type="molecule type" value="Genomic_DNA"/>
</dbReference>
<gene>
    <name evidence="1" type="ORF">LTRI10_LOCUS52617</name>
</gene>
<name>A0AAV2GTC3_9ROSI</name>
<evidence type="ECO:0000313" key="1">
    <source>
        <dbReference type="EMBL" id="CAL1413379.1"/>
    </source>
</evidence>
<keyword evidence="2" id="KW-1185">Reference proteome</keyword>
<dbReference type="Proteomes" id="UP001497516">
    <property type="component" value="Chromosome 9"/>
</dbReference>
<protein>
    <submittedName>
        <fullName evidence="1">Uncharacterized protein</fullName>
    </submittedName>
</protein>
<reference evidence="1 2" key="1">
    <citation type="submission" date="2024-04" db="EMBL/GenBank/DDBJ databases">
        <authorList>
            <person name="Fracassetti M."/>
        </authorList>
    </citation>
    <scope>NUCLEOTIDE SEQUENCE [LARGE SCALE GENOMIC DNA]</scope>
</reference>
<proteinExistence type="predicted"/>